<feature type="coiled-coil region" evidence="2">
    <location>
        <begin position="591"/>
        <end position="618"/>
    </location>
</feature>
<feature type="compositionally biased region" description="Polar residues" evidence="3">
    <location>
        <begin position="257"/>
        <end position="270"/>
    </location>
</feature>
<feature type="compositionally biased region" description="Acidic residues" evidence="3">
    <location>
        <begin position="426"/>
        <end position="436"/>
    </location>
</feature>
<feature type="compositionally biased region" description="Low complexity" evidence="3">
    <location>
        <begin position="385"/>
        <end position="395"/>
    </location>
</feature>
<feature type="domain" description="FAM65 N-terminal" evidence="4">
    <location>
        <begin position="611"/>
        <end position="775"/>
    </location>
</feature>
<evidence type="ECO:0000256" key="2">
    <source>
        <dbReference type="SAM" id="Coils"/>
    </source>
</evidence>
<dbReference type="EMBL" id="OU015569">
    <property type="protein sequence ID" value="CAG5094298.1"/>
    <property type="molecule type" value="Genomic_DNA"/>
</dbReference>
<dbReference type="PANTHER" id="PTHR15829:SF13">
    <property type="entry name" value="FAM65 N-TERMINAL DOMAIN-CONTAINING PROTEIN"/>
    <property type="match status" value="1"/>
</dbReference>
<gene>
    <name evidence="5" type="ORF">OKIOD_LOCUS4992</name>
</gene>
<sequence>MDLLDGLDDDGDGDVDNPVEIERRTASILHPTQPDQSDQAPTAVAPEVTEGAKRKIRKERKSRSKSRSRQKAELAVQPQEGLPIDVDRTISIASTVASERSSRPRRKRSKDPEAEARRLQREEKYREAGLTDKEILEKEAERRKRARSKSRKRKEEQIMAVALERSETVGENDEERRGRKDTERQKRREKRERSRNRNKEQAQLEPASEILEDSQPVTTTEPAVEENNNEINTEPKNKEETEEIEAPPPAPAPRSVLNVTPTEEAVNNNEPEIAQQPEINQDVQEVSEEVEQKEVISEEPVNETEVLTNGNPDEMKTEIPSAPGSQEQAAQLNEEPEGEKPAEQNVEENESAPTEIEEKSEKAPEEQVAVEAVLPPAPPPPLPPGVEAAPVAAQGAPPPPPPPPGAPVPLTAQEPAATEKTITEAVAEEGAIDEDPTATIDPSNLDGEEKSFASDQEVTTGLDPDTYADADGLSVSEALTSRLNDEVNRVFSDKFSVPSMSRASSILSLAIEDPQPEGQERKKRFGLFGKKERGSSKKKERPSRLAEIYFAVRKGIGDYISINTAELNVLQTQRLNQENPSNELIETCSSLQHLLVRLQEHQEEIDTLYESYTEIDRDWREEKIKQPSSAMLQHEQDMSSYLGEFSVKMKGLLGFSRLKAGDQYEVTLRYGKGQKWKSQGKVEKDGLNLKQSWTETDTVFRPTVGEFIAIKVTEARKIGKGVVVGNVSCETKDLFNSDMQQLDVELNEMGSLKLSIMVHWKPFVGEDIKPIGSAMLSEMAANMTGGLDIPPSIRDSDQISLAPTMTPSEMSTMRAPSIVATEVAATSIAATSAIEIPDIADSVRDNDTLVKGS</sequence>
<feature type="compositionally biased region" description="Pro residues" evidence="3">
    <location>
        <begin position="375"/>
        <end position="384"/>
    </location>
</feature>
<dbReference type="InterPro" id="IPR031780">
    <property type="entry name" value="FAM65_N"/>
</dbReference>
<protein>
    <submittedName>
        <fullName evidence="5">Oidioi.mRNA.OKI2018_I69.XSR.g13434.t1.cds</fullName>
    </submittedName>
</protein>
<dbReference type="PANTHER" id="PTHR15829">
    <property type="entry name" value="PROTEIN KINASE PKN/PRK1, EFFECTOR"/>
    <property type="match status" value="1"/>
</dbReference>
<proteinExistence type="inferred from homology"/>
<keyword evidence="2" id="KW-0175">Coiled coil</keyword>
<feature type="region of interest" description="Disordered" evidence="3">
    <location>
        <begin position="514"/>
        <end position="539"/>
    </location>
</feature>
<feature type="compositionally biased region" description="Basic residues" evidence="3">
    <location>
        <begin position="54"/>
        <end position="69"/>
    </location>
</feature>
<accession>A0ABN7SDS3</accession>
<feature type="region of interest" description="Disordered" evidence="3">
    <location>
        <begin position="25"/>
        <end position="469"/>
    </location>
</feature>
<feature type="compositionally biased region" description="Basic and acidic residues" evidence="3">
    <location>
        <begin position="110"/>
        <end position="142"/>
    </location>
</feature>
<evidence type="ECO:0000259" key="4">
    <source>
        <dbReference type="Pfam" id="PF15903"/>
    </source>
</evidence>
<dbReference type="Pfam" id="PF15903">
    <property type="entry name" value="PL48"/>
    <property type="match status" value="1"/>
</dbReference>
<feature type="compositionally biased region" description="Basic residues" evidence="3">
    <location>
        <begin position="143"/>
        <end position="152"/>
    </location>
</feature>
<feature type="compositionally biased region" description="Basic and acidic residues" evidence="3">
    <location>
        <begin position="356"/>
        <end position="365"/>
    </location>
</feature>
<evidence type="ECO:0000256" key="3">
    <source>
        <dbReference type="SAM" id="MobiDB-lite"/>
    </source>
</evidence>
<evidence type="ECO:0000256" key="1">
    <source>
        <dbReference type="ARBA" id="ARBA00005744"/>
    </source>
</evidence>
<dbReference type="Proteomes" id="UP001158576">
    <property type="component" value="Chromosome XSR"/>
</dbReference>
<reference evidence="5 6" key="1">
    <citation type="submission" date="2021-04" db="EMBL/GenBank/DDBJ databases">
        <authorList>
            <person name="Bliznina A."/>
        </authorList>
    </citation>
    <scope>NUCLEOTIDE SEQUENCE [LARGE SCALE GENOMIC DNA]</scope>
</reference>
<comment type="similarity">
    <text evidence="1">Belongs to the RIPOR family.</text>
</comment>
<evidence type="ECO:0000313" key="5">
    <source>
        <dbReference type="EMBL" id="CAG5094298.1"/>
    </source>
</evidence>
<dbReference type="InterPro" id="IPR026136">
    <property type="entry name" value="RIPOR3"/>
</dbReference>
<feature type="compositionally biased region" description="Pro residues" evidence="3">
    <location>
        <begin position="396"/>
        <end position="407"/>
    </location>
</feature>
<evidence type="ECO:0000313" key="6">
    <source>
        <dbReference type="Proteomes" id="UP001158576"/>
    </source>
</evidence>
<feature type="compositionally biased region" description="Basic and acidic residues" evidence="3">
    <location>
        <begin position="164"/>
        <end position="202"/>
    </location>
</feature>
<keyword evidence="6" id="KW-1185">Reference proteome</keyword>
<organism evidence="5 6">
    <name type="scientific">Oikopleura dioica</name>
    <name type="common">Tunicate</name>
    <dbReference type="NCBI Taxonomy" id="34765"/>
    <lineage>
        <taxon>Eukaryota</taxon>
        <taxon>Metazoa</taxon>
        <taxon>Chordata</taxon>
        <taxon>Tunicata</taxon>
        <taxon>Appendicularia</taxon>
        <taxon>Copelata</taxon>
        <taxon>Oikopleuridae</taxon>
        <taxon>Oikopleura</taxon>
    </lineage>
</organism>
<name>A0ABN7SDS3_OIKDI</name>